<dbReference type="GO" id="GO:0006351">
    <property type="term" value="P:DNA-templated transcription"/>
    <property type="evidence" value="ECO:0007669"/>
    <property type="project" value="InterPro"/>
</dbReference>
<dbReference type="Proteomes" id="UP000566819">
    <property type="component" value="Unassembled WGS sequence"/>
</dbReference>
<organism evidence="9 10">
    <name type="scientific">Cudoniella acicularis</name>
    <dbReference type="NCBI Taxonomy" id="354080"/>
    <lineage>
        <taxon>Eukaryota</taxon>
        <taxon>Fungi</taxon>
        <taxon>Dikarya</taxon>
        <taxon>Ascomycota</taxon>
        <taxon>Pezizomycotina</taxon>
        <taxon>Leotiomycetes</taxon>
        <taxon>Helotiales</taxon>
        <taxon>Tricladiaceae</taxon>
        <taxon>Cudoniella</taxon>
    </lineage>
</organism>
<accession>A0A8H4RBL5</accession>
<evidence type="ECO:0000313" key="10">
    <source>
        <dbReference type="Proteomes" id="UP000566819"/>
    </source>
</evidence>
<dbReference type="InterPro" id="IPR007219">
    <property type="entry name" value="XnlR_reg_dom"/>
</dbReference>
<keyword evidence="6" id="KW-0539">Nucleus</keyword>
<protein>
    <recommendedName>
        <fullName evidence="8">Xylanolytic transcriptional activator regulatory domain-containing protein</fullName>
    </recommendedName>
</protein>
<proteinExistence type="predicted"/>
<evidence type="ECO:0000256" key="6">
    <source>
        <dbReference type="ARBA" id="ARBA00023242"/>
    </source>
</evidence>
<dbReference type="InterPro" id="IPR051430">
    <property type="entry name" value="Fungal_TF_Env_Response"/>
</dbReference>
<keyword evidence="4" id="KW-0238">DNA-binding</keyword>
<dbReference type="PANTHER" id="PTHR31944:SF131">
    <property type="entry name" value="HEME-RESPONSIVE ZINC FINGER TRANSCRIPTION FACTOR HAP1"/>
    <property type="match status" value="1"/>
</dbReference>
<dbReference type="CDD" id="cd12148">
    <property type="entry name" value="fungal_TF_MHR"/>
    <property type="match status" value="1"/>
</dbReference>
<feature type="compositionally biased region" description="Basic and acidic residues" evidence="7">
    <location>
        <begin position="17"/>
        <end position="31"/>
    </location>
</feature>
<keyword evidence="2" id="KW-0862">Zinc</keyword>
<dbReference type="OrthoDB" id="5414787at2759"/>
<keyword evidence="1" id="KW-0479">Metal-binding</keyword>
<dbReference type="GO" id="GO:0008270">
    <property type="term" value="F:zinc ion binding"/>
    <property type="evidence" value="ECO:0007669"/>
    <property type="project" value="InterPro"/>
</dbReference>
<evidence type="ECO:0000256" key="3">
    <source>
        <dbReference type="ARBA" id="ARBA00023015"/>
    </source>
</evidence>
<dbReference type="Pfam" id="PF04082">
    <property type="entry name" value="Fungal_trans"/>
    <property type="match status" value="1"/>
</dbReference>
<name>A0A8H4RBL5_9HELO</name>
<dbReference type="EMBL" id="JAAMPI010001138">
    <property type="protein sequence ID" value="KAF4626513.1"/>
    <property type="molecule type" value="Genomic_DNA"/>
</dbReference>
<evidence type="ECO:0000259" key="8">
    <source>
        <dbReference type="SMART" id="SM00906"/>
    </source>
</evidence>
<evidence type="ECO:0000256" key="1">
    <source>
        <dbReference type="ARBA" id="ARBA00022723"/>
    </source>
</evidence>
<sequence length="583" mass="65585">MGREALCVFANGAPGTPDERDGEMLERSNKRPRVEVSRLATWGEPVGAPLVPRPSSNAMGTPMAIQNVVERHLGLPLSARAEDSESSLGRMDIKGARSRYIGLGDRLALLDHVSGPSPLLVNIADFYQFSDEKNFIIGTFKDPNLSGLVQEMSGYQKTFNPKRKQPGQTAEDRQSMILEMLHLLPEDSVIDVLVHRYVSDLENVLRVLHIPTFIKQCDEVKNLRRSGTSTLPPHLPEAIVAQLLAVVVITSRLNDSNDVVSAPIRISEDQITTSIYLLQKWLDTTKGKQRINLPVLRAQTLLLIARSANSTSMPELWNYSGILVRVAMIMGLHRDPEQLVEMSKFEKEQRRKIWRTIVELDLQFSLATGMSPAVLSSDFNSMNLVHVDDYDLTEDMVEYPQPKSENIWTDALPQIVLGLSIKERLDAAHILAREIDLERDAHKIVVRAKNLEKLLHSLQKALPTPPKGRSRVFPNIMLDIYLRRPSHALYRTVALSSIASRFPEARKGALRSSVAILSHIDALDPTVADLDTIKSRNYLNLFHILCRNEVVQSALFLCYEIRSYSLPRDPAMAERGFGEYRTR</sequence>
<keyword evidence="3" id="KW-0805">Transcription regulation</keyword>
<dbReference type="GO" id="GO:0001228">
    <property type="term" value="F:DNA-binding transcription activator activity, RNA polymerase II-specific"/>
    <property type="evidence" value="ECO:0007669"/>
    <property type="project" value="TreeGrafter"/>
</dbReference>
<keyword evidence="10" id="KW-1185">Reference proteome</keyword>
<feature type="region of interest" description="Disordered" evidence="7">
    <location>
        <begin position="11"/>
        <end position="31"/>
    </location>
</feature>
<feature type="domain" description="Xylanolytic transcriptional activator regulatory" evidence="8">
    <location>
        <begin position="316"/>
        <end position="391"/>
    </location>
</feature>
<evidence type="ECO:0000256" key="5">
    <source>
        <dbReference type="ARBA" id="ARBA00023163"/>
    </source>
</evidence>
<dbReference type="GO" id="GO:0000978">
    <property type="term" value="F:RNA polymerase II cis-regulatory region sequence-specific DNA binding"/>
    <property type="evidence" value="ECO:0007669"/>
    <property type="project" value="TreeGrafter"/>
</dbReference>
<dbReference type="AlphaFoldDB" id="A0A8H4RBL5"/>
<dbReference type="SMART" id="SM00906">
    <property type="entry name" value="Fungal_trans"/>
    <property type="match status" value="1"/>
</dbReference>
<dbReference type="PANTHER" id="PTHR31944">
    <property type="entry name" value="HEME-RESPONSIVE ZINC FINGER TRANSCRIPTION FACTOR HAP1"/>
    <property type="match status" value="1"/>
</dbReference>
<evidence type="ECO:0000256" key="7">
    <source>
        <dbReference type="SAM" id="MobiDB-lite"/>
    </source>
</evidence>
<gene>
    <name evidence="9" type="ORF">G7Y89_g11640</name>
</gene>
<evidence type="ECO:0000256" key="4">
    <source>
        <dbReference type="ARBA" id="ARBA00023125"/>
    </source>
</evidence>
<comment type="caution">
    <text evidence="9">The sequence shown here is derived from an EMBL/GenBank/DDBJ whole genome shotgun (WGS) entry which is preliminary data.</text>
</comment>
<evidence type="ECO:0000313" key="9">
    <source>
        <dbReference type="EMBL" id="KAF4626513.1"/>
    </source>
</evidence>
<reference evidence="9 10" key="1">
    <citation type="submission" date="2020-03" db="EMBL/GenBank/DDBJ databases">
        <title>Draft Genome Sequence of Cudoniella acicularis.</title>
        <authorList>
            <person name="Buettner E."/>
            <person name="Kellner H."/>
        </authorList>
    </citation>
    <scope>NUCLEOTIDE SEQUENCE [LARGE SCALE GENOMIC DNA]</scope>
    <source>
        <strain evidence="9 10">DSM 108380</strain>
    </source>
</reference>
<keyword evidence="5" id="KW-0804">Transcription</keyword>
<dbReference type="GO" id="GO:0005634">
    <property type="term" value="C:nucleus"/>
    <property type="evidence" value="ECO:0007669"/>
    <property type="project" value="TreeGrafter"/>
</dbReference>
<evidence type="ECO:0000256" key="2">
    <source>
        <dbReference type="ARBA" id="ARBA00022833"/>
    </source>
</evidence>